<dbReference type="RefSeq" id="WP_220046090.1">
    <property type="nucleotide sequence ID" value="NZ_BAAAVX010000003.1"/>
</dbReference>
<evidence type="ECO:0000313" key="3">
    <source>
        <dbReference type="Proteomes" id="UP000825367"/>
    </source>
</evidence>
<sequence>MKLSSAAPSAARLTSSLRDIGYDFVSAVADLIDNSISAGASDVAVEIEFAGPDSKVFIADNGSGLNARGMTEALRFGSRRGYGSGDLGRYGLGLKTASLSQARRVTVVSRPADRKRAIWRALDLDLIAEFDDWVLAEYPHDQAVARSEEMLGAGTGTVVVWQNLDRVLPASGAEGGWAKRRFEVLVDKTKRHLAMVFHRFLTGENKAPRITIRVNGDKVQAWDPFVRHEPGTQQLATQRFELESAAGVGAVQLRRYILPGKRTFSSVDAFESAAGPLNWNRQQGLYVYRENRLVQWGSWAGTRGIDEHTKLARASLDFTSTLDEVFNINVAKMRVSVPAQLKQMLDRPVSELCILADRVYRRQNADTVDADPDDDVVEREDKAPMSGPLSEVGLALKSAAIQSGDYEGFKKIMGIIRDQHPELARGLGF</sequence>
<proteinExistence type="predicted"/>
<accession>A0ABX8VL65</accession>
<keyword evidence="2" id="KW-0547">Nucleotide-binding</keyword>
<keyword evidence="3" id="KW-1185">Reference proteome</keyword>
<gene>
    <name evidence="2" type="ORF">K0O64_04240</name>
</gene>
<evidence type="ECO:0000256" key="1">
    <source>
        <dbReference type="SAM" id="MobiDB-lite"/>
    </source>
</evidence>
<dbReference type="Pfam" id="PF13589">
    <property type="entry name" value="HATPase_c_3"/>
    <property type="match status" value="1"/>
</dbReference>
<name>A0ABX8VL65_9MYCO</name>
<evidence type="ECO:0000313" key="2">
    <source>
        <dbReference type="EMBL" id="QYL17778.1"/>
    </source>
</evidence>
<dbReference type="EMBL" id="CP080333">
    <property type="protein sequence ID" value="QYL17778.1"/>
    <property type="molecule type" value="Genomic_DNA"/>
</dbReference>
<reference evidence="2 3" key="1">
    <citation type="submission" date="2021-07" db="EMBL/GenBank/DDBJ databases">
        <title>Whole genome sequencing of non-tuberculosis mycobacteria type-strains.</title>
        <authorList>
            <person name="Igarashi Y."/>
            <person name="Osugi A."/>
            <person name="Mitarai S."/>
        </authorList>
    </citation>
    <scope>NUCLEOTIDE SEQUENCE [LARGE SCALE GENOMIC DNA]</scope>
    <source>
        <strain evidence="2 3">JCM 16370</strain>
    </source>
</reference>
<feature type="compositionally biased region" description="Acidic residues" evidence="1">
    <location>
        <begin position="368"/>
        <end position="378"/>
    </location>
</feature>
<dbReference type="GO" id="GO:0005524">
    <property type="term" value="F:ATP binding"/>
    <property type="evidence" value="ECO:0007669"/>
    <property type="project" value="UniProtKB-KW"/>
</dbReference>
<dbReference type="Gene3D" id="3.30.565.10">
    <property type="entry name" value="Histidine kinase-like ATPase, C-terminal domain"/>
    <property type="match status" value="1"/>
</dbReference>
<keyword evidence="2" id="KW-0067">ATP-binding</keyword>
<organism evidence="2 3">
    <name type="scientific">Mycolicibacterium pallens</name>
    <dbReference type="NCBI Taxonomy" id="370524"/>
    <lineage>
        <taxon>Bacteria</taxon>
        <taxon>Bacillati</taxon>
        <taxon>Actinomycetota</taxon>
        <taxon>Actinomycetes</taxon>
        <taxon>Mycobacteriales</taxon>
        <taxon>Mycobacteriaceae</taxon>
        <taxon>Mycolicibacterium</taxon>
    </lineage>
</organism>
<dbReference type="Proteomes" id="UP000825367">
    <property type="component" value="Chromosome"/>
</dbReference>
<feature type="region of interest" description="Disordered" evidence="1">
    <location>
        <begin position="366"/>
        <end position="385"/>
    </location>
</feature>
<dbReference type="SUPFAM" id="SSF55874">
    <property type="entry name" value="ATPase domain of HSP90 chaperone/DNA topoisomerase II/histidine kinase"/>
    <property type="match status" value="1"/>
</dbReference>
<protein>
    <submittedName>
        <fullName evidence="2">ATP-binding protein</fullName>
    </submittedName>
</protein>
<dbReference type="InterPro" id="IPR036890">
    <property type="entry name" value="HATPase_C_sf"/>
</dbReference>